<feature type="domain" description="VOC" evidence="1">
    <location>
        <begin position="23"/>
        <end position="151"/>
    </location>
</feature>
<dbReference type="Proteomes" id="UP001149140">
    <property type="component" value="Unassembled WGS sequence"/>
</dbReference>
<dbReference type="Gene3D" id="3.10.180.10">
    <property type="entry name" value="2,3-Dihydroxybiphenyl 1,2-Dioxygenase, domain 1"/>
    <property type="match status" value="1"/>
</dbReference>
<evidence type="ECO:0000313" key="3">
    <source>
        <dbReference type="Proteomes" id="UP001149140"/>
    </source>
</evidence>
<dbReference type="InterPro" id="IPR037523">
    <property type="entry name" value="VOC_core"/>
</dbReference>
<dbReference type="SUPFAM" id="SSF54593">
    <property type="entry name" value="Glyoxalase/Bleomycin resistance protein/Dihydroxybiphenyl dioxygenase"/>
    <property type="match status" value="1"/>
</dbReference>
<sequence length="162" mass="17645">MSTIDVHADASATSQQIATIDMKLEVVTLPVSDVDRAKRFYQRLGWRLDADFAIGDSIRAVQFTPPRSNASISFGTGLTTAEPGSVQRLELVVSDIVAAREDLIARGVEVSDLFHRGPEGLVGGPDPERRSYLSYASFSDPDGNGWLLQEITARLPGRVWEG</sequence>
<dbReference type="InterPro" id="IPR029068">
    <property type="entry name" value="Glyas_Bleomycin-R_OHBP_Dase"/>
</dbReference>
<comment type="caution">
    <text evidence="2">The sequence shown here is derived from an EMBL/GenBank/DDBJ whole genome shotgun (WGS) entry which is preliminary data.</text>
</comment>
<protein>
    <submittedName>
        <fullName evidence="2">VOC family protein</fullName>
    </submittedName>
</protein>
<reference evidence="2" key="1">
    <citation type="submission" date="2022-10" db="EMBL/GenBank/DDBJ databases">
        <title>The WGS of Solirubrobacter ginsenosidimutans DSM 21036.</title>
        <authorList>
            <person name="Jiang Z."/>
        </authorList>
    </citation>
    <scope>NUCLEOTIDE SEQUENCE</scope>
    <source>
        <strain evidence="2">DSM 21036</strain>
    </source>
</reference>
<dbReference type="AlphaFoldDB" id="A0A9X3MRS1"/>
<dbReference type="EMBL" id="JAPDOD010000011">
    <property type="protein sequence ID" value="MDA0161364.1"/>
    <property type="molecule type" value="Genomic_DNA"/>
</dbReference>
<evidence type="ECO:0000313" key="2">
    <source>
        <dbReference type="EMBL" id="MDA0161364.1"/>
    </source>
</evidence>
<proteinExistence type="predicted"/>
<evidence type="ECO:0000259" key="1">
    <source>
        <dbReference type="PROSITE" id="PS51819"/>
    </source>
</evidence>
<dbReference type="Pfam" id="PF00903">
    <property type="entry name" value="Glyoxalase"/>
    <property type="match status" value="1"/>
</dbReference>
<accession>A0A9X3MRS1</accession>
<dbReference type="InterPro" id="IPR004360">
    <property type="entry name" value="Glyas_Fos-R_dOase_dom"/>
</dbReference>
<keyword evidence="3" id="KW-1185">Reference proteome</keyword>
<organism evidence="2 3">
    <name type="scientific">Solirubrobacter ginsenosidimutans</name>
    <dbReference type="NCBI Taxonomy" id="490573"/>
    <lineage>
        <taxon>Bacteria</taxon>
        <taxon>Bacillati</taxon>
        <taxon>Actinomycetota</taxon>
        <taxon>Thermoleophilia</taxon>
        <taxon>Solirubrobacterales</taxon>
        <taxon>Solirubrobacteraceae</taxon>
        <taxon>Solirubrobacter</taxon>
    </lineage>
</organism>
<name>A0A9X3MRS1_9ACTN</name>
<gene>
    <name evidence="2" type="ORF">OM076_13885</name>
</gene>
<dbReference type="PROSITE" id="PS51819">
    <property type="entry name" value="VOC"/>
    <property type="match status" value="1"/>
</dbReference>